<protein>
    <recommendedName>
        <fullName evidence="6">BZIP domain-containing protein</fullName>
    </recommendedName>
</protein>
<dbReference type="AlphaFoldDB" id="A0AA40CZ80"/>
<keyword evidence="3" id="KW-0804">Transcription</keyword>
<keyword evidence="8" id="KW-1185">Reference proteome</keyword>
<dbReference type="PROSITE" id="PS00036">
    <property type="entry name" value="BZIP_BASIC"/>
    <property type="match status" value="1"/>
</dbReference>
<evidence type="ECO:0000256" key="3">
    <source>
        <dbReference type="ARBA" id="ARBA00023163"/>
    </source>
</evidence>
<comment type="caution">
    <text evidence="7">The sequence shown here is derived from an EMBL/GenBank/DDBJ whole genome shotgun (WGS) entry which is preliminary data.</text>
</comment>
<dbReference type="EMBL" id="JAULSV010000001">
    <property type="protein sequence ID" value="KAK0656886.1"/>
    <property type="molecule type" value="Genomic_DNA"/>
</dbReference>
<feature type="region of interest" description="Disordered" evidence="5">
    <location>
        <begin position="141"/>
        <end position="176"/>
    </location>
</feature>
<evidence type="ECO:0000256" key="5">
    <source>
        <dbReference type="SAM" id="MobiDB-lite"/>
    </source>
</evidence>
<sequence>MNRGDQDHPDFLPNVTDDFARPEHGLDILAPDDSSFYAHHYYDGDAFDQQILMAPGAHQYPLTPLEGSQYVLPGAQPPFQASTVMFPYAFPPAEPEGTLESGSQRLAQNFWAGPLPQQAISPADGQISDVAHGFMLPNQPQELLDHGYFPPTNAEPPSPGTPIANDGSSPAWGAFVPGPSFLATPVNQHEAAAGSESPASTNAEKAKRKRGRPRVYEDDGIERPRRRPGRPPIYVVGSESASPSSPHYQSFQSASSTPGSNLAISPGWSATLSSDPSTSSSTPSANKGKTKSTKRPAGIDNDENGDEDDEEEREKQTIVRARNKTAASRYRAKTQTAIAMLEAKEENVSTRRQELMDCAAQLHEEIFYLKNEVLRQASCGCPLIAGYLTEAANLAYPGGPWRSGRTGSISSGMEGMSLAARGGRGQFATQQKIWLDFFDSEIFLGIEHKPWAYMENALQHRRYWLTTWKKRFMELREDAVCSEDLGVPRYQMFELVVKGKMENIHGDLELYRL</sequence>
<evidence type="ECO:0000256" key="1">
    <source>
        <dbReference type="ARBA" id="ARBA00004123"/>
    </source>
</evidence>
<evidence type="ECO:0000259" key="6">
    <source>
        <dbReference type="PROSITE" id="PS00036"/>
    </source>
</evidence>
<accession>A0AA40CZ80</accession>
<name>A0AA40CZ80_9PEZI</name>
<dbReference type="InterPro" id="IPR004827">
    <property type="entry name" value="bZIP"/>
</dbReference>
<evidence type="ECO:0000313" key="8">
    <source>
        <dbReference type="Proteomes" id="UP001174936"/>
    </source>
</evidence>
<dbReference type="CDD" id="cd14687">
    <property type="entry name" value="bZIP_ATF2"/>
    <property type="match status" value="1"/>
</dbReference>
<dbReference type="InterPro" id="IPR046347">
    <property type="entry name" value="bZIP_sf"/>
</dbReference>
<keyword evidence="2" id="KW-0805">Transcription regulation</keyword>
<feature type="domain" description="BZIP" evidence="6">
    <location>
        <begin position="320"/>
        <end position="333"/>
    </location>
</feature>
<comment type="subcellular location">
    <subcellularLocation>
        <location evidence="1">Nucleus</location>
    </subcellularLocation>
</comment>
<keyword evidence="4" id="KW-0539">Nucleus</keyword>
<organism evidence="7 8">
    <name type="scientific">Cercophora newfieldiana</name>
    <dbReference type="NCBI Taxonomy" id="92897"/>
    <lineage>
        <taxon>Eukaryota</taxon>
        <taxon>Fungi</taxon>
        <taxon>Dikarya</taxon>
        <taxon>Ascomycota</taxon>
        <taxon>Pezizomycotina</taxon>
        <taxon>Sordariomycetes</taxon>
        <taxon>Sordariomycetidae</taxon>
        <taxon>Sordariales</taxon>
        <taxon>Lasiosphaeriaceae</taxon>
        <taxon>Cercophora</taxon>
    </lineage>
</organism>
<evidence type="ECO:0000313" key="7">
    <source>
        <dbReference type="EMBL" id="KAK0656886.1"/>
    </source>
</evidence>
<dbReference type="GO" id="GO:0005634">
    <property type="term" value="C:nucleus"/>
    <property type="evidence" value="ECO:0007669"/>
    <property type="project" value="UniProtKB-SubCell"/>
</dbReference>
<feature type="compositionally biased region" description="Low complexity" evidence="5">
    <location>
        <begin position="269"/>
        <end position="285"/>
    </location>
</feature>
<dbReference type="Gene3D" id="1.20.5.170">
    <property type="match status" value="1"/>
</dbReference>
<dbReference type="Proteomes" id="UP001174936">
    <property type="component" value="Unassembled WGS sequence"/>
</dbReference>
<evidence type="ECO:0000256" key="4">
    <source>
        <dbReference type="ARBA" id="ARBA00023242"/>
    </source>
</evidence>
<reference evidence="7" key="1">
    <citation type="submission" date="2023-06" db="EMBL/GenBank/DDBJ databases">
        <title>Genome-scale phylogeny and comparative genomics of the fungal order Sordariales.</title>
        <authorList>
            <consortium name="Lawrence Berkeley National Laboratory"/>
            <person name="Hensen N."/>
            <person name="Bonometti L."/>
            <person name="Westerberg I."/>
            <person name="Brannstrom I.O."/>
            <person name="Guillou S."/>
            <person name="Cros-Aarteil S."/>
            <person name="Calhoun S."/>
            <person name="Haridas S."/>
            <person name="Kuo A."/>
            <person name="Mondo S."/>
            <person name="Pangilinan J."/>
            <person name="Riley R."/>
            <person name="Labutti K."/>
            <person name="Andreopoulos B."/>
            <person name="Lipzen A."/>
            <person name="Chen C."/>
            <person name="Yanf M."/>
            <person name="Daum C."/>
            <person name="Ng V."/>
            <person name="Clum A."/>
            <person name="Steindorff A."/>
            <person name="Ohm R."/>
            <person name="Martin F."/>
            <person name="Silar P."/>
            <person name="Natvig D."/>
            <person name="Lalanne C."/>
            <person name="Gautier V."/>
            <person name="Ament-Velasquez S.L."/>
            <person name="Kruys A."/>
            <person name="Hutchinson M.I."/>
            <person name="Powell A.J."/>
            <person name="Barry K."/>
            <person name="Miller A.N."/>
            <person name="Grigoriev I.V."/>
            <person name="Debuchy R."/>
            <person name="Gladieux P."/>
            <person name="Thoren M.H."/>
            <person name="Johannesson H."/>
        </authorList>
    </citation>
    <scope>NUCLEOTIDE SEQUENCE</scope>
    <source>
        <strain evidence="7">SMH2532-1</strain>
    </source>
</reference>
<proteinExistence type="predicted"/>
<feature type="compositionally biased region" description="Acidic residues" evidence="5">
    <location>
        <begin position="300"/>
        <end position="312"/>
    </location>
</feature>
<dbReference type="PANTHER" id="PTHR19304">
    <property type="entry name" value="CYCLIC-AMP RESPONSE ELEMENT BINDING PROTEIN"/>
    <property type="match status" value="1"/>
</dbReference>
<gene>
    <name evidence="7" type="ORF">B0T16DRAFT_385518</name>
</gene>
<dbReference type="InterPro" id="IPR051027">
    <property type="entry name" value="bZIP_transcription_factors"/>
</dbReference>
<feature type="compositionally biased region" description="Basic and acidic residues" evidence="5">
    <location>
        <begin position="214"/>
        <end position="223"/>
    </location>
</feature>
<feature type="compositionally biased region" description="Polar residues" evidence="5">
    <location>
        <begin position="239"/>
        <end position="263"/>
    </location>
</feature>
<dbReference type="GO" id="GO:0003700">
    <property type="term" value="F:DNA-binding transcription factor activity"/>
    <property type="evidence" value="ECO:0007669"/>
    <property type="project" value="InterPro"/>
</dbReference>
<feature type="region of interest" description="Disordered" evidence="5">
    <location>
        <begin position="188"/>
        <end position="323"/>
    </location>
</feature>
<dbReference type="SUPFAM" id="SSF57959">
    <property type="entry name" value="Leucine zipper domain"/>
    <property type="match status" value="1"/>
</dbReference>
<evidence type="ECO:0000256" key="2">
    <source>
        <dbReference type="ARBA" id="ARBA00023015"/>
    </source>
</evidence>